<name>A0A381WZP4_9ZZZZ</name>
<evidence type="ECO:0000313" key="1">
    <source>
        <dbReference type="EMBL" id="SVA57433.1"/>
    </source>
</evidence>
<protein>
    <submittedName>
        <fullName evidence="1">Uncharacterized protein</fullName>
    </submittedName>
</protein>
<gene>
    <name evidence="1" type="ORF">METZ01_LOCUS110287</name>
</gene>
<reference evidence="1" key="1">
    <citation type="submission" date="2018-05" db="EMBL/GenBank/DDBJ databases">
        <authorList>
            <person name="Lanie J.A."/>
            <person name="Ng W.-L."/>
            <person name="Kazmierczak K.M."/>
            <person name="Andrzejewski T.M."/>
            <person name="Davidsen T.M."/>
            <person name="Wayne K.J."/>
            <person name="Tettelin H."/>
            <person name="Glass J.I."/>
            <person name="Rusch D."/>
            <person name="Podicherti R."/>
            <person name="Tsui H.-C.T."/>
            <person name="Winkler M.E."/>
        </authorList>
    </citation>
    <scope>NUCLEOTIDE SEQUENCE</scope>
</reference>
<dbReference type="AlphaFoldDB" id="A0A381WZP4"/>
<proteinExistence type="predicted"/>
<dbReference type="EMBL" id="UINC01013264">
    <property type="protein sequence ID" value="SVA57433.1"/>
    <property type="molecule type" value="Genomic_DNA"/>
</dbReference>
<accession>A0A381WZP4</accession>
<sequence>MKKITLIILTSCFLSLGFGDNHYPNTATMEALQCKFTQGNDMDDAKRVIAQWNDNADKNFSAPYNAWVLTPLYTSTEDVDFDFAWIGFTENAASMGRVQDEWAATGAETIGAKWEKVTDCAGQALYGVIEARAPKTAFVEGQVGYLSVSSCSFKDGKTGLDLAESDKAWNAYNDENGFEGGVWRWWPGAGTPTSYEGDFLLAIGYSSMEEYGRGRDNNLAAMRAGTRPESILNCDAPRIYTSENVRLESPE</sequence>
<organism evidence="1">
    <name type="scientific">marine metagenome</name>
    <dbReference type="NCBI Taxonomy" id="408172"/>
    <lineage>
        <taxon>unclassified sequences</taxon>
        <taxon>metagenomes</taxon>
        <taxon>ecological metagenomes</taxon>
    </lineage>
</organism>